<dbReference type="AlphaFoldDB" id="A0A2L0ETK8"/>
<reference evidence="1 2" key="1">
    <citation type="submission" date="2015-09" db="EMBL/GenBank/DDBJ databases">
        <title>Sorangium comparison.</title>
        <authorList>
            <person name="Zaburannyi N."/>
            <person name="Bunk B."/>
            <person name="Overmann J."/>
            <person name="Mueller R."/>
        </authorList>
    </citation>
    <scope>NUCLEOTIDE SEQUENCE [LARGE SCALE GENOMIC DNA]</scope>
    <source>
        <strain evidence="1 2">So ce26</strain>
    </source>
</reference>
<evidence type="ECO:0000313" key="2">
    <source>
        <dbReference type="Proteomes" id="UP000238348"/>
    </source>
</evidence>
<sequence length="364" mass="40774">MPSILDSLPALYQRLLPPFFQREIPAETKATCASCAMCETSCQGAVAPVDGRSRLFRPDTKCCTFHPRLPNYLVGALLSDGDPGMAEGRRRVEAKLAARLGATPQWLKAPAKFDLLYTNARRAFGRSATLRCPYYDVGPGSCTIWAYREAVCSTFFCKYVAGADGRKLWMSIKTFLSLVEIQLSRYALFKLHPEYIHLNRSRGETESGPLTADQLDEEAPPEAEYRAMWREWTGREAEFYRACFAEIRGLSAADLEKLLGLDGTLEQAILDRLYAEAVSPELPEVLRFNPDATVQWLPDGSVALGAYSEYDAIGLPGEAYALLVEFTGKEPVARVRRRLREQKQADLDEEVLLVLHRHRVLVAD</sequence>
<dbReference type="RefSeq" id="WP_104981421.1">
    <property type="nucleotide sequence ID" value="NZ_CP012673.1"/>
</dbReference>
<dbReference type="EMBL" id="CP012673">
    <property type="protein sequence ID" value="AUX42637.1"/>
    <property type="molecule type" value="Genomic_DNA"/>
</dbReference>
<dbReference type="Proteomes" id="UP000238348">
    <property type="component" value="Chromosome"/>
</dbReference>
<protein>
    <submittedName>
        <fullName evidence="1">Uncharacterized protein</fullName>
    </submittedName>
</protein>
<name>A0A2L0ETK8_SORCE</name>
<dbReference type="OrthoDB" id="5379407at2"/>
<accession>A0A2L0ETK8</accession>
<gene>
    <name evidence="1" type="ORF">SOCE26_040700</name>
</gene>
<proteinExistence type="predicted"/>
<organism evidence="1 2">
    <name type="scientific">Sorangium cellulosum</name>
    <name type="common">Polyangium cellulosum</name>
    <dbReference type="NCBI Taxonomy" id="56"/>
    <lineage>
        <taxon>Bacteria</taxon>
        <taxon>Pseudomonadati</taxon>
        <taxon>Myxococcota</taxon>
        <taxon>Polyangia</taxon>
        <taxon>Polyangiales</taxon>
        <taxon>Polyangiaceae</taxon>
        <taxon>Sorangium</taxon>
    </lineage>
</organism>
<evidence type="ECO:0000313" key="1">
    <source>
        <dbReference type="EMBL" id="AUX42637.1"/>
    </source>
</evidence>